<dbReference type="RefSeq" id="WP_254013511.1">
    <property type="nucleotide sequence ID" value="NZ_JAMZMM010000237.1"/>
</dbReference>
<name>A0AAE3GUL8_9CYAN</name>
<accession>A0AAE3GUL8</accession>
<evidence type="ECO:0000313" key="3">
    <source>
        <dbReference type="Proteomes" id="UP001204953"/>
    </source>
</evidence>
<evidence type="ECO:0000256" key="1">
    <source>
        <dbReference type="SAM" id="Phobius"/>
    </source>
</evidence>
<feature type="transmembrane region" description="Helical" evidence="1">
    <location>
        <begin position="6"/>
        <end position="26"/>
    </location>
</feature>
<keyword evidence="1" id="KW-0472">Membrane</keyword>
<reference evidence="2" key="1">
    <citation type="submission" date="2022-06" db="EMBL/GenBank/DDBJ databases">
        <title>New cyanobacteria of genus Symplocastrum in benthos of Lake Baikal.</title>
        <authorList>
            <person name="Sorokovikova E."/>
            <person name="Tikhonova I."/>
            <person name="Krasnopeev A."/>
            <person name="Evseev P."/>
            <person name="Gladkikh A."/>
            <person name="Belykh O."/>
        </authorList>
    </citation>
    <scope>NUCLEOTIDE SEQUENCE</scope>
    <source>
        <strain evidence="2">BBK-W-15</strain>
    </source>
</reference>
<feature type="transmembrane region" description="Helical" evidence="1">
    <location>
        <begin position="33"/>
        <end position="53"/>
    </location>
</feature>
<proteinExistence type="predicted"/>
<dbReference type="EMBL" id="JAMZMM010000237">
    <property type="protein sequence ID" value="MCP2730759.1"/>
    <property type="molecule type" value="Genomic_DNA"/>
</dbReference>
<sequence>MADSHWRVVATVGAMASLAFEIAFFIRAGFDIGILVYLGASGQVPISVLWVIFCSLSPNQPLQTLNNGKIPKSISWQQL</sequence>
<keyword evidence="3" id="KW-1185">Reference proteome</keyword>
<organism evidence="2 3">
    <name type="scientific">Limnofasciculus baicalensis BBK-W-15</name>
    <dbReference type="NCBI Taxonomy" id="2699891"/>
    <lineage>
        <taxon>Bacteria</taxon>
        <taxon>Bacillati</taxon>
        <taxon>Cyanobacteriota</taxon>
        <taxon>Cyanophyceae</taxon>
        <taxon>Coleofasciculales</taxon>
        <taxon>Coleofasciculaceae</taxon>
        <taxon>Limnofasciculus</taxon>
        <taxon>Limnofasciculus baicalensis</taxon>
    </lineage>
</organism>
<keyword evidence="1" id="KW-0812">Transmembrane</keyword>
<evidence type="ECO:0000313" key="2">
    <source>
        <dbReference type="EMBL" id="MCP2730759.1"/>
    </source>
</evidence>
<dbReference type="Proteomes" id="UP001204953">
    <property type="component" value="Unassembled WGS sequence"/>
</dbReference>
<dbReference type="AlphaFoldDB" id="A0AAE3GUL8"/>
<gene>
    <name evidence="2" type="ORF">NJ959_20235</name>
</gene>
<protein>
    <submittedName>
        <fullName evidence="2">Uncharacterized protein</fullName>
    </submittedName>
</protein>
<comment type="caution">
    <text evidence="2">The sequence shown here is derived from an EMBL/GenBank/DDBJ whole genome shotgun (WGS) entry which is preliminary data.</text>
</comment>
<keyword evidence="1" id="KW-1133">Transmembrane helix</keyword>